<dbReference type="AlphaFoldDB" id="A0A2H1FY47"/>
<dbReference type="Gene3D" id="1.10.600.10">
    <property type="entry name" value="Farnesyl Diphosphate Synthase"/>
    <property type="match status" value="1"/>
</dbReference>
<name>A0A2H1FY47_ZYMTR</name>
<dbReference type="EMBL" id="LT854254">
    <property type="protein sequence ID" value="SMR46228.1"/>
    <property type="molecule type" value="Genomic_DNA"/>
</dbReference>
<dbReference type="SUPFAM" id="SSF48576">
    <property type="entry name" value="Terpenoid synthases"/>
    <property type="match status" value="1"/>
</dbReference>
<organism evidence="1 2">
    <name type="scientific">Zymoseptoria tritici ST99CH_1E4</name>
    <dbReference type="NCBI Taxonomy" id="1276532"/>
    <lineage>
        <taxon>Eukaryota</taxon>
        <taxon>Fungi</taxon>
        <taxon>Dikarya</taxon>
        <taxon>Ascomycota</taxon>
        <taxon>Pezizomycotina</taxon>
        <taxon>Dothideomycetes</taxon>
        <taxon>Dothideomycetidae</taxon>
        <taxon>Mycosphaerellales</taxon>
        <taxon>Mycosphaerellaceae</taxon>
        <taxon>Zymoseptoria</taxon>
    </lineage>
</organism>
<dbReference type="Proteomes" id="UP000245764">
    <property type="component" value="Chromosome 2"/>
</dbReference>
<proteinExistence type="predicted"/>
<gene>
    <name evidence="1" type="ORF">ZT1E4_G2846</name>
</gene>
<evidence type="ECO:0000313" key="1">
    <source>
        <dbReference type="EMBL" id="SMR46228.1"/>
    </source>
</evidence>
<sequence>MFVALSFLIDPVVSMNRPENRLDSPMMDGDGLHLDIVNKAIADPRNPNDLLPVYYAYDWLKDHSAPYLNIPILHWNGSEETPSLPLTPPNSDDGKVTLWNPDENAFDIHPRAAGIPWHTTLPKCRQNRHWRIGLGMSSKILELYAHDPQISGAVRSNGVSLAKVAAHELKAREEDRFTKMGIYLFSEADEKRMELLIATIAHIVVFDDSWEMHSGEQLCMVRDDFIARLKGTPNELATPKSAKRASFHAVLDWNFLNRRKSVSAKRASLQLATVKQTPLQDNIDWMVQGLKACDANGDTGGQEVVDRFIDFCNHVPPQKDFESLGEYLAYRYIDIGFPYMLACMKFSLASSIRIDAPHLTAIYRLFSDHISLVNDLASFEKEKRALDEGKIVNLTNAVALMKRLLSLPSYDDAKRLTFAMQLQVETEMYAELNRLVDGGLVTAEEKRFLEACVMMCAGNTFYSAVGRRYGGEKARIPV</sequence>
<evidence type="ECO:0000313" key="2">
    <source>
        <dbReference type="Proteomes" id="UP000245764"/>
    </source>
</evidence>
<dbReference type="Pfam" id="PF19086">
    <property type="entry name" value="Terpene_syn_C_2"/>
    <property type="match status" value="1"/>
</dbReference>
<accession>A0A2H1FY47</accession>
<protein>
    <submittedName>
        <fullName evidence="1">Uncharacterized protein</fullName>
    </submittedName>
</protein>
<dbReference type="InterPro" id="IPR008949">
    <property type="entry name" value="Isoprenoid_synthase_dom_sf"/>
</dbReference>
<reference evidence="2" key="1">
    <citation type="submission" date="2017-05" db="EMBL/GenBank/DDBJ databases">
        <authorList>
            <person name="Song R."/>
            <person name="Chenine A.L."/>
            <person name="Ruprecht R.M."/>
        </authorList>
    </citation>
    <scope>NUCLEOTIDE SEQUENCE [LARGE SCALE GENOMIC DNA]</scope>
</reference>